<keyword evidence="7 8" id="KW-0472">Membrane</keyword>
<evidence type="ECO:0000256" key="2">
    <source>
        <dbReference type="ARBA" id="ARBA00006512"/>
    </source>
</evidence>
<dbReference type="GO" id="GO:0016020">
    <property type="term" value="C:membrane"/>
    <property type="evidence" value="ECO:0007669"/>
    <property type="project" value="UniProtKB-SubCell"/>
</dbReference>
<dbReference type="InterPro" id="IPR027417">
    <property type="entry name" value="P-loop_NTPase"/>
</dbReference>
<evidence type="ECO:0000256" key="3">
    <source>
        <dbReference type="ARBA" id="ARBA00022692"/>
    </source>
</evidence>
<evidence type="ECO:0000313" key="11">
    <source>
        <dbReference type="EMBL" id="PRP68507.1"/>
    </source>
</evidence>
<sequence length="911" mass="103386">METLFKSLTRPAMFMGVPIKPFVAVTMTMFILGAWVSFAVWLFIPLVVFVMGLFAKRDDHVFGLQWLRLRTRSKATKSTKQIWGMDTISPQQYGNVRVPDDRGGMVRLDQTNSLDRIIPYSSHVHPRIVKTKDSQFIAGWEVGGVPFECMDDFDISQVKERIAALYNSRPGVTVYWQNASSVFYDELTGNFGNPFSEMINRKYMEGLQKKKFLKNTLYLTIVFSPVSRIERAANRSQPLEKKRLILEANIRAMEEIIRDVEGALRDCHAQPLGIEEEEGVSYSSLLSLFQFLLTGNWQRIRVSNTPIYQTIGTSLIHLGANTGQMTDSSGKQTFFRCIEIKDYDSHTITGMLDQVLYADIRYVWTQSFTVMNKHDSLSYIKARERQLRSTEDDAISQLEALEEAKDQVAAGKLKMGEHHFSLFIYSDSFEGIEADTSRLKERLDEAGFTTTLSDMALKAAFCSQLPGVLHLRPRLAGISHRNFADMATLHNFFIGKRSRNPWGDAVCLLKTPSQHAAYLNLHESSPRKNEIGNKTAATTGIFGSVGVGKTVVMMFLNNQIQKYGNPLTFTPTAKNKRLTTVFLDYDHGGEIGIRAMGGVYLSVKTGEPTGFQPFFMVSTRRNIAFLKDLIRILCTRNGEKLTPRENEQISKAVEAVMSWPQAERAYAITRVYEHLTADGDTRSERMNSLRVRLKPWTHGNEFGWAFDNASDRLDLSGGDIYGIDGTDFLDDKDTGTPLSAYIIYRVTALMDGRRLVIFMDEFWRWIKDEAFRDFVYKKLKTMRKLNAFIVPATQQPEEILKNELSRAFIEQCANIIGLPNPKASQAEYVDGLKFTQKEFEIISGLSKDSRQFMIKSNSQKTSTLAMLDLSGLGKLTKVLSTDADNLEIFHGIYKEGMPLDQWLPKYLEQAV</sequence>
<feature type="domain" description="TraG P-loop" evidence="10">
    <location>
        <begin position="539"/>
        <end position="811"/>
    </location>
</feature>
<dbReference type="RefSeq" id="WP_106078311.1">
    <property type="nucleotide sequence ID" value="NZ_MTBD01000124.1"/>
</dbReference>
<dbReference type="InterPro" id="IPR051162">
    <property type="entry name" value="T4SS_component"/>
</dbReference>
<dbReference type="PANTHER" id="PTHR30121:SF12">
    <property type="entry name" value="TYPE IV SECRETION SYSTEM PROTEIN CAGE"/>
    <property type="match status" value="1"/>
</dbReference>
<keyword evidence="3 8" id="KW-0812">Transmembrane</keyword>
<reference evidence="11 12" key="1">
    <citation type="submission" date="2017-01" db="EMBL/GenBank/DDBJ databases">
        <title>New insights into the genetic diversity of Chromobacterium isolated from tropical freshwater lake.</title>
        <authorList>
            <person name="Santos A.B."/>
            <person name="Nascimento A.M."/>
            <person name="Da Silva P.C."/>
        </authorList>
    </citation>
    <scope>NUCLEOTIDE SEQUENCE [LARGE SCALE GENOMIC DNA]</scope>
    <source>
        <strain evidence="11 12">56AF</strain>
    </source>
</reference>
<dbReference type="OrthoDB" id="9816422at2"/>
<evidence type="ECO:0000259" key="9">
    <source>
        <dbReference type="Pfam" id="PF03135"/>
    </source>
</evidence>
<keyword evidence="6 8" id="KW-1133">Transmembrane helix</keyword>
<comment type="similarity">
    <text evidence="2">Belongs to the TrbE/VirB4 family.</text>
</comment>
<accession>A0A2S9WYG2</accession>
<dbReference type="Pfam" id="PF19044">
    <property type="entry name" value="P-loop_TraG"/>
    <property type="match status" value="1"/>
</dbReference>
<evidence type="ECO:0008006" key="13">
    <source>
        <dbReference type="Google" id="ProtNLM"/>
    </source>
</evidence>
<dbReference type="AlphaFoldDB" id="A0A2S9WYG2"/>
<evidence type="ECO:0000259" key="10">
    <source>
        <dbReference type="Pfam" id="PF19044"/>
    </source>
</evidence>
<dbReference type="Pfam" id="PF03135">
    <property type="entry name" value="CagE_TrbE_VirB"/>
    <property type="match status" value="1"/>
</dbReference>
<comment type="caution">
    <text evidence="11">The sequence shown here is derived from an EMBL/GenBank/DDBJ whole genome shotgun (WGS) entry which is preliminary data.</text>
</comment>
<evidence type="ECO:0000256" key="6">
    <source>
        <dbReference type="ARBA" id="ARBA00022989"/>
    </source>
</evidence>
<feature type="transmembrane region" description="Helical" evidence="8">
    <location>
        <begin position="12"/>
        <end position="32"/>
    </location>
</feature>
<dbReference type="PANTHER" id="PTHR30121">
    <property type="entry name" value="UNCHARACTERIZED PROTEIN YJGR-RELATED"/>
    <property type="match status" value="1"/>
</dbReference>
<gene>
    <name evidence="11" type="ORF">BUE93_22160</name>
</gene>
<dbReference type="GO" id="GO:0005524">
    <property type="term" value="F:ATP binding"/>
    <property type="evidence" value="ECO:0007669"/>
    <property type="project" value="UniProtKB-KW"/>
</dbReference>
<dbReference type="EMBL" id="MTBD01000124">
    <property type="protein sequence ID" value="PRP68507.1"/>
    <property type="molecule type" value="Genomic_DNA"/>
</dbReference>
<dbReference type="InterPro" id="IPR043964">
    <property type="entry name" value="P-loop_TraG"/>
</dbReference>
<name>A0A2S9WYG2_9NEIS</name>
<dbReference type="Pfam" id="PF05101">
    <property type="entry name" value="VirB3"/>
    <property type="match status" value="1"/>
</dbReference>
<protein>
    <recommendedName>
        <fullName evidence="13">ATPase</fullName>
    </recommendedName>
</protein>
<keyword evidence="5" id="KW-0067">ATP-binding</keyword>
<keyword evidence="4" id="KW-0547">Nucleotide-binding</keyword>
<evidence type="ECO:0000256" key="8">
    <source>
        <dbReference type="SAM" id="Phobius"/>
    </source>
</evidence>
<evidence type="ECO:0000256" key="4">
    <source>
        <dbReference type="ARBA" id="ARBA00022741"/>
    </source>
</evidence>
<feature type="domain" description="CagE TrbE VirB component of type IV transporter system central" evidence="9">
    <location>
        <begin position="272"/>
        <end position="474"/>
    </location>
</feature>
<evidence type="ECO:0000256" key="1">
    <source>
        <dbReference type="ARBA" id="ARBA00004370"/>
    </source>
</evidence>
<proteinExistence type="inferred from homology"/>
<evidence type="ECO:0000313" key="12">
    <source>
        <dbReference type="Proteomes" id="UP000239469"/>
    </source>
</evidence>
<dbReference type="Gene3D" id="3.40.50.300">
    <property type="entry name" value="P-loop containing nucleotide triphosphate hydrolases"/>
    <property type="match status" value="1"/>
</dbReference>
<organism evidence="11 12">
    <name type="scientific">Chromobacterium amazonense</name>
    <dbReference type="NCBI Taxonomy" id="1382803"/>
    <lineage>
        <taxon>Bacteria</taxon>
        <taxon>Pseudomonadati</taxon>
        <taxon>Pseudomonadota</taxon>
        <taxon>Betaproteobacteria</taxon>
        <taxon>Neisseriales</taxon>
        <taxon>Chromobacteriaceae</taxon>
        <taxon>Chromobacterium</taxon>
    </lineage>
</organism>
<dbReference type="SUPFAM" id="SSF52540">
    <property type="entry name" value="P-loop containing nucleoside triphosphate hydrolases"/>
    <property type="match status" value="1"/>
</dbReference>
<dbReference type="Proteomes" id="UP000239469">
    <property type="component" value="Unassembled WGS sequence"/>
</dbReference>
<dbReference type="InterPro" id="IPR018145">
    <property type="entry name" value="CagE_TrbE_VirB_cntrl_dom"/>
</dbReference>
<evidence type="ECO:0000256" key="7">
    <source>
        <dbReference type="ARBA" id="ARBA00023136"/>
    </source>
</evidence>
<evidence type="ECO:0000256" key="5">
    <source>
        <dbReference type="ARBA" id="ARBA00022840"/>
    </source>
</evidence>
<dbReference type="Gene3D" id="1.10.8.730">
    <property type="match status" value="1"/>
</dbReference>
<comment type="subcellular location">
    <subcellularLocation>
        <location evidence="1">Membrane</location>
    </subcellularLocation>
</comment>
<dbReference type="InterPro" id="IPR007792">
    <property type="entry name" value="T4SS_VirB3/TrbD/AvhB"/>
</dbReference>